<dbReference type="PANTHER" id="PTHR46836:SF8">
    <property type="entry name" value="AFADIN"/>
    <property type="match status" value="1"/>
</dbReference>
<feature type="region of interest" description="Disordered" evidence="1">
    <location>
        <begin position="228"/>
        <end position="281"/>
    </location>
</feature>
<evidence type="ECO:0000259" key="2">
    <source>
        <dbReference type="Pfam" id="PF14309"/>
    </source>
</evidence>
<feature type="compositionally biased region" description="Low complexity" evidence="1">
    <location>
        <begin position="258"/>
        <end position="268"/>
    </location>
</feature>
<feature type="region of interest" description="Disordered" evidence="1">
    <location>
        <begin position="427"/>
        <end position="482"/>
    </location>
</feature>
<feature type="compositionally biased region" description="Basic residues" evidence="1">
    <location>
        <begin position="341"/>
        <end position="360"/>
    </location>
</feature>
<feature type="region of interest" description="Disordered" evidence="1">
    <location>
        <begin position="333"/>
        <end position="373"/>
    </location>
</feature>
<comment type="caution">
    <text evidence="3">The sequence shown here is derived from an EMBL/GenBank/DDBJ whole genome shotgun (WGS) entry which is preliminary data.</text>
</comment>
<accession>S8CQY4</accession>
<evidence type="ECO:0000256" key="1">
    <source>
        <dbReference type="SAM" id="MobiDB-lite"/>
    </source>
</evidence>
<proteinExistence type="predicted"/>
<protein>
    <recommendedName>
        <fullName evidence="2">DUF4378 domain-containing protein</fullName>
    </recommendedName>
</protein>
<feature type="compositionally biased region" description="Polar residues" evidence="1">
    <location>
        <begin position="150"/>
        <end position="161"/>
    </location>
</feature>
<dbReference type="Pfam" id="PF14309">
    <property type="entry name" value="DUF4378"/>
    <property type="match status" value="1"/>
</dbReference>
<evidence type="ECO:0000313" key="3">
    <source>
        <dbReference type="EMBL" id="EPS67296.1"/>
    </source>
</evidence>
<dbReference type="OrthoDB" id="1925259at2759"/>
<organism evidence="3 4">
    <name type="scientific">Genlisea aurea</name>
    <dbReference type="NCBI Taxonomy" id="192259"/>
    <lineage>
        <taxon>Eukaryota</taxon>
        <taxon>Viridiplantae</taxon>
        <taxon>Streptophyta</taxon>
        <taxon>Embryophyta</taxon>
        <taxon>Tracheophyta</taxon>
        <taxon>Spermatophyta</taxon>
        <taxon>Magnoliopsida</taxon>
        <taxon>eudicotyledons</taxon>
        <taxon>Gunneridae</taxon>
        <taxon>Pentapetalae</taxon>
        <taxon>asterids</taxon>
        <taxon>lamiids</taxon>
        <taxon>Lamiales</taxon>
        <taxon>Lentibulariaceae</taxon>
        <taxon>Genlisea</taxon>
    </lineage>
</organism>
<name>S8CQY4_9LAMI</name>
<feature type="region of interest" description="Disordered" evidence="1">
    <location>
        <begin position="101"/>
        <end position="123"/>
    </location>
</feature>
<dbReference type="AlphaFoldDB" id="S8CQY4"/>
<feature type="region of interest" description="Disordered" evidence="1">
    <location>
        <begin position="193"/>
        <end position="213"/>
    </location>
</feature>
<dbReference type="InterPro" id="IPR025486">
    <property type="entry name" value="DUF4378"/>
</dbReference>
<feature type="domain" description="DUF4378" evidence="2">
    <location>
        <begin position="528"/>
        <end position="588"/>
    </location>
</feature>
<evidence type="ECO:0000313" key="4">
    <source>
        <dbReference type="Proteomes" id="UP000015453"/>
    </source>
</evidence>
<keyword evidence="4" id="KW-1185">Reference proteome</keyword>
<gene>
    <name evidence="3" type="ORF">M569_07480</name>
</gene>
<dbReference type="EMBL" id="AUSU01003189">
    <property type="protein sequence ID" value="EPS67296.1"/>
    <property type="molecule type" value="Genomic_DNA"/>
</dbReference>
<feature type="compositionally biased region" description="Basic and acidic residues" evidence="1">
    <location>
        <begin position="237"/>
        <end position="257"/>
    </location>
</feature>
<sequence length="655" mass="73392">MEFRWADFDGFHHVLQKQRAFSGLSLGSCFNPDGDPAGEEKISTLLNRELDRRSSSGRRIRNSKDFANEFVVTKGLSQTAVSRLKNLEGLPSLLLNVTGRRKRLSESDKRRRNPAVNEEAHDEETKRVVFVWEDDSEEEEESSSLCIGSRVSSRWSPNSGRHSFDDEPSLDSHFRDIKVDPVSTLRSHRTVSKSLDFGGGKRSDGSYSPPPLRKDRLLLEPGYFPGGPVVDFKPTSHGKEKDSFFDHEESSPDEARETGTATTTTTTTKSSGFKMPPRRSSSWIRYPFPGMMMDRKCDSSELTDRFRELEIVDRETPDKTRIGSDVLPLLGTSSSGGWKVSKTHRTSSSRSRSRRSRRRVVALNEPSHPGTVSKFKLLPTPRKKVYRPSEIDEVANSSALFELKMEANVKDFFKPKRVVTIQSAAAVGNPVSSSPRRNHPMPYSESDDDREDSCNQDVAAAEGRLPPSSQSHSTTSLETSRDVENVEFDVKSKLVGDQYPEHSGVFPSKERVIWLLSKDLSLKCEGWEYSYVLKVLSQSGMEEESSPNGPLNPSLFDNIEKKYGEETARLRSERMFIFDCINSAIAEASGGGQHVGDAWGGDSRRREADAIGREIEASVTDALVNEFVFEWKRIAVVPTRRPHGGNEMSRIVGRA</sequence>
<reference evidence="3 4" key="1">
    <citation type="journal article" date="2013" name="BMC Genomics">
        <title>The miniature genome of a carnivorous plant Genlisea aurea contains a low number of genes and short non-coding sequences.</title>
        <authorList>
            <person name="Leushkin E.V."/>
            <person name="Sutormin R.A."/>
            <person name="Nabieva E.R."/>
            <person name="Penin A.A."/>
            <person name="Kondrashov A.S."/>
            <person name="Logacheva M.D."/>
        </authorList>
    </citation>
    <scope>NUCLEOTIDE SEQUENCE [LARGE SCALE GENOMIC DNA]</scope>
</reference>
<feature type="compositionally biased region" description="Polar residues" evidence="1">
    <location>
        <begin position="467"/>
        <end position="478"/>
    </location>
</feature>
<feature type="compositionally biased region" description="Basic and acidic residues" evidence="1">
    <location>
        <begin position="162"/>
        <end position="172"/>
    </location>
</feature>
<dbReference type="PANTHER" id="PTHR46836">
    <property type="entry name" value="AFADIN"/>
    <property type="match status" value="1"/>
</dbReference>
<dbReference type="Proteomes" id="UP000015453">
    <property type="component" value="Unassembled WGS sequence"/>
</dbReference>
<feature type="region of interest" description="Disordered" evidence="1">
    <location>
        <begin position="140"/>
        <end position="172"/>
    </location>
</feature>